<dbReference type="InterPro" id="IPR039426">
    <property type="entry name" value="TonB-dep_rcpt-like"/>
</dbReference>
<evidence type="ECO:0000256" key="8">
    <source>
        <dbReference type="ARBA" id="ARBA00023004"/>
    </source>
</evidence>
<dbReference type="SUPFAM" id="SSF56935">
    <property type="entry name" value="Porins"/>
    <property type="match status" value="1"/>
</dbReference>
<keyword evidence="7" id="KW-0732">Signal</keyword>
<dbReference type="Gene3D" id="2.40.160.20">
    <property type="match status" value="1"/>
</dbReference>
<keyword evidence="5" id="KW-0410">Iron transport</keyword>
<evidence type="ECO:0000256" key="14">
    <source>
        <dbReference type="RuleBase" id="RU003357"/>
    </source>
</evidence>
<keyword evidence="11 16" id="KW-0675">Receptor</keyword>
<dbReference type="InterPro" id="IPR011662">
    <property type="entry name" value="Secretin/TonB_short_N"/>
</dbReference>
<dbReference type="InterPro" id="IPR027385">
    <property type="entry name" value="Beta-barrel_OMP"/>
</dbReference>
<feature type="domain" description="Secretin/TonB short N-terminal" evidence="15">
    <location>
        <begin position="49"/>
        <end position="100"/>
    </location>
</feature>
<evidence type="ECO:0000256" key="13">
    <source>
        <dbReference type="PROSITE-ProRule" id="PRU01360"/>
    </source>
</evidence>
<dbReference type="Gene3D" id="2.170.130.10">
    <property type="entry name" value="TonB-dependent receptor, plug domain"/>
    <property type="match status" value="1"/>
</dbReference>
<keyword evidence="17" id="KW-1185">Reference proteome</keyword>
<keyword evidence="12 13" id="KW-0998">Cell outer membrane</keyword>
<dbReference type="PROSITE" id="PS52016">
    <property type="entry name" value="TONB_DEPENDENT_REC_3"/>
    <property type="match status" value="1"/>
</dbReference>
<accession>A0ABT5JIB4</accession>
<keyword evidence="8" id="KW-0408">Iron</keyword>
<dbReference type="Pfam" id="PF13505">
    <property type="entry name" value="OMP_b-brl"/>
    <property type="match status" value="1"/>
</dbReference>
<evidence type="ECO:0000256" key="3">
    <source>
        <dbReference type="ARBA" id="ARBA00022448"/>
    </source>
</evidence>
<dbReference type="Proteomes" id="UP001165652">
    <property type="component" value="Unassembled WGS sequence"/>
</dbReference>
<gene>
    <name evidence="16" type="ORF">PQJ73_27430</name>
</gene>
<dbReference type="Gene3D" id="3.55.50.30">
    <property type="match status" value="1"/>
</dbReference>
<name>A0ABT5JIB4_RHOTP</name>
<keyword evidence="5" id="KW-0406">Ion transport</keyword>
<reference evidence="16" key="1">
    <citation type="journal article" date="2023" name="Microbiol Resour">
        <title>Genome Sequences of Rhodoplanes serenus and Two Thermotolerant Strains, Rhodoplanes tepidamans and 'Rhodoplanes cryptolactis,' Further Refine the Genus.</title>
        <authorList>
            <person name="Rayyan A.A."/>
            <person name="Kyndt J.A."/>
        </authorList>
    </citation>
    <scope>NUCLEOTIDE SEQUENCE</scope>
    <source>
        <strain evidence="16">DSM 9987</strain>
    </source>
</reference>
<evidence type="ECO:0000256" key="1">
    <source>
        <dbReference type="ARBA" id="ARBA00004571"/>
    </source>
</evidence>
<sequence length="1155" mass="122716">MATTMLAAQPVLQAAAQTAPATQSATRTVSVPAGALTPALNRLATQTGLQILFDAGLARGKTTAGARGTMTSGAALSAVLAGTGLSARFTGPNAVTIGGPSVAVGSMPEDAIELDTVTVSGGRVAPAEAPYQTAAPVAYISQETIDRFRGSSPADIFRGTPGVMSGEARNGAGSIDVNVRGMQGMGRVAVTIDGAENGLTVYQGYQGISNRTFVDPDLLAGVEITKGSDAGSRGIAGTVAMRTLSAADVVKPGDTWGVWVKSGFGTNTTTPTPGDLGGYSWPQPYVSDPQPYPVPTASASGLDRPGALVPTSGSFSTVAAIKQADYDVLWGYAVRKQGNYFAGKNGPGAQVIDTGPQPLCYSSGFCYPIGSPISYAHVYKNGGLSSYRAGEEVLNTQLETQSLIAKATARFDGGHSVQVGYNGFRSEAGDLLASLFATDRSQVVQQVQTSGTTVDTGTVRYRWTPYENGLVDLRANLWTTKLQLRNSPRATINTKPEDLGLPYGYRTGNDTRMWGGDVTNRSHLDLDRFGSLDVTAGTTYLRESTSPTVASDQLNNIPSRNGNRTEVAGFGKLAYKPLDWLTLNGGLRYTHFWSNDLGNPTSSYQKNPEPSRDAGGYSPSVGVTVEPWKGTQLYVNYSNALRMPSLIETVSAYTLLVNANIEPERASNWEAGVNVLRQDVLAAGDKAMAKLGWFDWDIKNYVARQYGTYTNSWGGTSTALQIFNIDRAKFSGLELQGRYEYRGFTAELAANYYLDVEFCPTANTCGNSTLSADYATNQVPPEYSASLTVSQKFLDDTLTVGGRASYTGPRAAGHGTPVSGLSTLIALIDWDPYWLVDVFAEYKLTPEITAWASAENVLDRYYVDPLSLVQQPGPGRTVRVGLTGKFGGTEAPTSAAFLQPFRIAEAPGSWSGLHVGVHGGYAFASLGGSMTTLAGTTTGHTAAETPDSSPKGALFGIQAGWDHQFANRIVAGLEVDLAKPEIGASEVDYAREGATGPYSQNLYRTRQFEAVRVSEIDWLSTVRARLGYAVNDRLMAYATGGAAFMRHTEERTQYAVTSTSATQTAAAFTESAAATRVGWVLGAGLDYKVGGHWSVNAEVLLAHFGETEMTFPNARAGVMTTNNWGYPVTYSQTDGRRLLSEVDIATAKLGVNYRF</sequence>
<dbReference type="SUPFAM" id="SSF56925">
    <property type="entry name" value="OMPA-like"/>
    <property type="match status" value="1"/>
</dbReference>
<dbReference type="InterPro" id="IPR037066">
    <property type="entry name" value="Plug_dom_sf"/>
</dbReference>
<comment type="similarity">
    <text evidence="2 13 14">Belongs to the TonB-dependent receptor family.</text>
</comment>
<evidence type="ECO:0000256" key="7">
    <source>
        <dbReference type="ARBA" id="ARBA00022729"/>
    </source>
</evidence>
<protein>
    <submittedName>
        <fullName evidence="16">TonB-dependent receptor</fullName>
    </submittedName>
</protein>
<keyword evidence="9 14" id="KW-0798">TonB box</keyword>
<dbReference type="InterPro" id="IPR011250">
    <property type="entry name" value="OMP/PagP_B-barrel"/>
</dbReference>
<reference evidence="16" key="2">
    <citation type="submission" date="2023-02" db="EMBL/GenBank/DDBJ databases">
        <authorList>
            <person name="Rayyan A."/>
            <person name="Meyer T."/>
            <person name="Kyndt J.A."/>
        </authorList>
    </citation>
    <scope>NUCLEOTIDE SEQUENCE</scope>
    <source>
        <strain evidence="16">DSM 9987</strain>
    </source>
</reference>
<dbReference type="SMART" id="SM00965">
    <property type="entry name" value="STN"/>
    <property type="match status" value="1"/>
</dbReference>
<evidence type="ECO:0000313" key="16">
    <source>
        <dbReference type="EMBL" id="MDC7789430.1"/>
    </source>
</evidence>
<evidence type="ECO:0000313" key="17">
    <source>
        <dbReference type="Proteomes" id="UP001165652"/>
    </source>
</evidence>
<evidence type="ECO:0000259" key="15">
    <source>
        <dbReference type="SMART" id="SM00965"/>
    </source>
</evidence>
<dbReference type="InterPro" id="IPR000531">
    <property type="entry name" value="Beta-barrel_TonB"/>
</dbReference>
<evidence type="ECO:0000256" key="10">
    <source>
        <dbReference type="ARBA" id="ARBA00023136"/>
    </source>
</evidence>
<keyword evidence="4 13" id="KW-1134">Transmembrane beta strand</keyword>
<evidence type="ECO:0000256" key="11">
    <source>
        <dbReference type="ARBA" id="ARBA00023170"/>
    </source>
</evidence>
<dbReference type="PANTHER" id="PTHR30069">
    <property type="entry name" value="TONB-DEPENDENT OUTER MEMBRANE RECEPTOR"/>
    <property type="match status" value="1"/>
</dbReference>
<comment type="subcellular location">
    <subcellularLocation>
        <location evidence="1 13">Cell outer membrane</location>
        <topology evidence="1 13">Multi-pass membrane protein</topology>
    </subcellularLocation>
</comment>
<keyword evidence="6 13" id="KW-0812">Transmembrane</keyword>
<dbReference type="Gene3D" id="2.40.170.20">
    <property type="entry name" value="TonB-dependent receptor, beta-barrel domain"/>
    <property type="match status" value="1"/>
</dbReference>
<organism evidence="16 17">
    <name type="scientific">Rhodoplanes tepidamans</name>
    <name type="common">Rhodoplanes cryptolactis</name>
    <dbReference type="NCBI Taxonomy" id="200616"/>
    <lineage>
        <taxon>Bacteria</taxon>
        <taxon>Pseudomonadati</taxon>
        <taxon>Pseudomonadota</taxon>
        <taxon>Alphaproteobacteria</taxon>
        <taxon>Hyphomicrobiales</taxon>
        <taxon>Nitrobacteraceae</taxon>
        <taxon>Rhodoplanes</taxon>
    </lineage>
</organism>
<evidence type="ECO:0000256" key="4">
    <source>
        <dbReference type="ARBA" id="ARBA00022452"/>
    </source>
</evidence>
<dbReference type="InterPro" id="IPR036942">
    <property type="entry name" value="Beta-barrel_TonB_sf"/>
</dbReference>
<evidence type="ECO:0000256" key="5">
    <source>
        <dbReference type="ARBA" id="ARBA00022496"/>
    </source>
</evidence>
<evidence type="ECO:0000256" key="12">
    <source>
        <dbReference type="ARBA" id="ARBA00023237"/>
    </source>
</evidence>
<proteinExistence type="inferred from homology"/>
<dbReference type="Pfam" id="PF07715">
    <property type="entry name" value="Plug"/>
    <property type="match status" value="1"/>
</dbReference>
<dbReference type="Pfam" id="PF00593">
    <property type="entry name" value="TonB_dep_Rec_b-barrel"/>
    <property type="match status" value="1"/>
</dbReference>
<evidence type="ECO:0000256" key="9">
    <source>
        <dbReference type="ARBA" id="ARBA00023077"/>
    </source>
</evidence>
<dbReference type="EMBL" id="JAQQLI010000072">
    <property type="protein sequence ID" value="MDC7789430.1"/>
    <property type="molecule type" value="Genomic_DNA"/>
</dbReference>
<evidence type="ECO:0000256" key="2">
    <source>
        <dbReference type="ARBA" id="ARBA00009810"/>
    </source>
</evidence>
<comment type="caution">
    <text evidence="16">The sequence shown here is derived from an EMBL/GenBank/DDBJ whole genome shotgun (WGS) entry which is preliminary data.</text>
</comment>
<dbReference type="InterPro" id="IPR012910">
    <property type="entry name" value="Plug_dom"/>
</dbReference>
<dbReference type="RefSeq" id="WP_272780255.1">
    <property type="nucleotide sequence ID" value="NZ_JAQQLI010000072.1"/>
</dbReference>
<evidence type="ECO:0000256" key="6">
    <source>
        <dbReference type="ARBA" id="ARBA00022692"/>
    </source>
</evidence>
<dbReference type="PANTHER" id="PTHR30069:SF41">
    <property type="entry name" value="HEME_HEMOPEXIN UTILIZATION PROTEIN C"/>
    <property type="match status" value="1"/>
</dbReference>
<keyword evidence="3 13" id="KW-0813">Transport</keyword>
<keyword evidence="10 13" id="KW-0472">Membrane</keyword>
<dbReference type="Pfam" id="PF07660">
    <property type="entry name" value="STN"/>
    <property type="match status" value="1"/>
</dbReference>